<name>A0ABN3UVY5_9MICO</name>
<feature type="transmembrane region" description="Helical" evidence="1">
    <location>
        <begin position="62"/>
        <end position="85"/>
    </location>
</feature>
<feature type="transmembrane region" description="Helical" evidence="1">
    <location>
        <begin position="249"/>
        <end position="270"/>
    </location>
</feature>
<keyword evidence="1" id="KW-1133">Transmembrane helix</keyword>
<feature type="transmembrane region" description="Helical" evidence="1">
    <location>
        <begin position="450"/>
        <end position="474"/>
    </location>
</feature>
<evidence type="ECO:0000256" key="1">
    <source>
        <dbReference type="SAM" id="Phobius"/>
    </source>
</evidence>
<feature type="transmembrane region" description="Helical" evidence="1">
    <location>
        <begin position="6"/>
        <end position="30"/>
    </location>
</feature>
<sequence length="656" mass="66657">MLSAWYAAWPALVAAAGVLLVPGLVLALLAGLRGIPALGLAPALSVTTVALTAIVAEEVGAPFGIGAVGVGVAVLGACFVGVLALGRALGLRGVEPRDGARVPDTAGVVGALVGGACAAVAVARGIGRPDVFPQTFDAVFHLNAVWTALRTGDASSLTLGTVAAPERPTGFYPAAWHGVAVLVEQVGGAGVVSSVSAVSVAIAGIVWPLGCVLLVRQALGARPGVLLAGGVVAAGFAATPSLLLSYGTLWPNALATAMLPAVLACAVTVLRVDGEPGSDRSLGRFRGAVLGLGALPGLALAHPNAVLSAVLLVTVVTLVSGWQWIARPGTSRARRAAVAGAAVLLVLAELWFVTQSPVFATTRQTSWPARQSLAQAAGEWVLSAPVRSPVPWLASALVVVGWVAAWKRRPLRWLVLAHATAGAAFVLVAGSDGPVARALSGPWYDDSFRLAALVGVTAVPLAVVGLDRLVAAVVSFAGQQHPHLVGPRRRHLPEVALAAAAVALVVLSGGMYAGANSKVVGTWYGGHDMLGPAEESLLARLPELVPAGSTIAGNPWNGSVLAAPLGDRTMLYPHLQGSWGSDRTVVAAHLAAAEQDPEVCPAVHRLRLGYVLAGPVTFWKGDWRQAGYRGLDVGTAPGFEPVASGGRLTLYRITAC</sequence>
<keyword evidence="1" id="KW-0472">Membrane</keyword>
<feature type="transmembrane region" description="Helical" evidence="1">
    <location>
        <begin position="224"/>
        <end position="243"/>
    </location>
</feature>
<feature type="transmembrane region" description="Helical" evidence="1">
    <location>
        <begin position="37"/>
        <end position="56"/>
    </location>
</feature>
<evidence type="ECO:0000313" key="2">
    <source>
        <dbReference type="EMBL" id="GAA2738882.1"/>
    </source>
</evidence>
<dbReference type="RefSeq" id="WP_344195304.1">
    <property type="nucleotide sequence ID" value="NZ_BAAARN010000004.1"/>
</dbReference>
<accession>A0ABN3UVY5</accession>
<dbReference type="InterPro" id="IPR046671">
    <property type="entry name" value="DUF6541"/>
</dbReference>
<feature type="transmembrane region" description="Helical" evidence="1">
    <location>
        <begin position="282"/>
        <end position="299"/>
    </location>
</feature>
<feature type="transmembrane region" description="Helical" evidence="1">
    <location>
        <begin position="305"/>
        <end position="325"/>
    </location>
</feature>
<proteinExistence type="predicted"/>
<keyword evidence="1" id="KW-0812">Transmembrane</keyword>
<gene>
    <name evidence="2" type="ORF">GCM10009867_32370</name>
</gene>
<organism evidence="2 3">
    <name type="scientific">Pedococcus aerophilus</name>
    <dbReference type="NCBI Taxonomy" id="436356"/>
    <lineage>
        <taxon>Bacteria</taxon>
        <taxon>Bacillati</taxon>
        <taxon>Actinomycetota</taxon>
        <taxon>Actinomycetes</taxon>
        <taxon>Micrococcales</taxon>
        <taxon>Intrasporangiaceae</taxon>
        <taxon>Pedococcus</taxon>
    </lineage>
</organism>
<feature type="transmembrane region" description="Helical" evidence="1">
    <location>
        <begin position="389"/>
        <end position="406"/>
    </location>
</feature>
<dbReference type="EMBL" id="BAAARN010000004">
    <property type="protein sequence ID" value="GAA2738882.1"/>
    <property type="molecule type" value="Genomic_DNA"/>
</dbReference>
<feature type="transmembrane region" description="Helical" evidence="1">
    <location>
        <begin position="106"/>
        <end position="126"/>
    </location>
</feature>
<feature type="transmembrane region" description="Helical" evidence="1">
    <location>
        <begin position="495"/>
        <end position="515"/>
    </location>
</feature>
<protein>
    <submittedName>
        <fullName evidence="2">Uncharacterized protein</fullName>
    </submittedName>
</protein>
<feature type="transmembrane region" description="Helical" evidence="1">
    <location>
        <begin position="413"/>
        <end position="430"/>
    </location>
</feature>
<reference evidence="2 3" key="1">
    <citation type="journal article" date="2019" name="Int. J. Syst. Evol. Microbiol.">
        <title>The Global Catalogue of Microorganisms (GCM) 10K type strain sequencing project: providing services to taxonomists for standard genome sequencing and annotation.</title>
        <authorList>
            <consortium name="The Broad Institute Genomics Platform"/>
            <consortium name="The Broad Institute Genome Sequencing Center for Infectious Disease"/>
            <person name="Wu L."/>
            <person name="Ma J."/>
        </authorList>
    </citation>
    <scope>NUCLEOTIDE SEQUENCE [LARGE SCALE GENOMIC DNA]</scope>
    <source>
        <strain evidence="2 3">JCM 16378</strain>
    </source>
</reference>
<feature type="transmembrane region" description="Helical" evidence="1">
    <location>
        <begin position="191"/>
        <end position="215"/>
    </location>
</feature>
<keyword evidence="3" id="KW-1185">Reference proteome</keyword>
<dbReference type="Pfam" id="PF20176">
    <property type="entry name" value="DUF6541"/>
    <property type="match status" value="1"/>
</dbReference>
<comment type="caution">
    <text evidence="2">The sequence shown here is derived from an EMBL/GenBank/DDBJ whole genome shotgun (WGS) entry which is preliminary data.</text>
</comment>
<feature type="transmembrane region" description="Helical" evidence="1">
    <location>
        <begin position="337"/>
        <end position="354"/>
    </location>
</feature>
<dbReference type="Proteomes" id="UP001501326">
    <property type="component" value="Unassembled WGS sequence"/>
</dbReference>
<evidence type="ECO:0000313" key="3">
    <source>
        <dbReference type="Proteomes" id="UP001501326"/>
    </source>
</evidence>